<reference evidence="1 2" key="1">
    <citation type="submission" date="2019-01" db="EMBL/GenBank/DDBJ databases">
        <authorList>
            <person name="Brito A."/>
        </authorList>
    </citation>
    <scope>NUCLEOTIDE SEQUENCE [LARGE SCALE GENOMIC DNA]</scope>
    <source>
        <strain evidence="1">1</strain>
    </source>
</reference>
<gene>
    <name evidence="1" type="ORF">H1P_2140004</name>
</gene>
<accession>A0A563VQH1</accession>
<dbReference type="RefSeq" id="WP_144871966.1">
    <property type="nucleotide sequence ID" value="NZ_LR213962.1"/>
</dbReference>
<protein>
    <submittedName>
        <fullName evidence="1">Uncharacterized protein</fullName>
    </submittedName>
</protein>
<sequence length="152" mass="17895">MSLWSEVKDNFIDDGSLRDIYFYPSDILTWQKFLDSISSSSFESIYYRDHEITEFTWNAENALKQRQKASPLLQLSKDRITFNCHFFTEDEIEIDISPKEIKGEKEFNIVLEFMEYFGSILGTQVVLTEENSKDLIILSKKENEAVRNNKNI</sequence>
<name>A0A563VQH1_9CYAN</name>
<proteinExistence type="predicted"/>
<keyword evidence="2" id="KW-1185">Reference proteome</keyword>
<dbReference type="Proteomes" id="UP000320055">
    <property type="component" value="Unassembled WGS sequence"/>
</dbReference>
<dbReference type="AlphaFoldDB" id="A0A563VQH1"/>
<dbReference type="EMBL" id="CAACVJ010000129">
    <property type="protein sequence ID" value="VEP13718.1"/>
    <property type="molecule type" value="Genomic_DNA"/>
</dbReference>
<organism evidence="1 2">
    <name type="scientific">Hyella patelloides LEGE 07179</name>
    <dbReference type="NCBI Taxonomy" id="945734"/>
    <lineage>
        <taxon>Bacteria</taxon>
        <taxon>Bacillati</taxon>
        <taxon>Cyanobacteriota</taxon>
        <taxon>Cyanophyceae</taxon>
        <taxon>Pleurocapsales</taxon>
        <taxon>Hyellaceae</taxon>
        <taxon>Hyella</taxon>
    </lineage>
</organism>
<dbReference type="OrthoDB" id="7875217at2"/>
<evidence type="ECO:0000313" key="1">
    <source>
        <dbReference type="EMBL" id="VEP13718.1"/>
    </source>
</evidence>
<evidence type="ECO:0000313" key="2">
    <source>
        <dbReference type="Proteomes" id="UP000320055"/>
    </source>
</evidence>